<evidence type="ECO:0000313" key="3">
    <source>
        <dbReference type="EMBL" id="PSJ93881.1"/>
    </source>
</evidence>
<dbReference type="OrthoDB" id="9782993at2"/>
<dbReference type="InterPro" id="IPR052731">
    <property type="entry name" value="B_subtilis_Trans_State_Reg"/>
</dbReference>
<feature type="domain" description="SpoVT-AbrB" evidence="2">
    <location>
        <begin position="5"/>
        <end position="50"/>
    </location>
</feature>
<dbReference type="SMART" id="SM00966">
    <property type="entry name" value="SpoVT_AbrB"/>
    <property type="match status" value="1"/>
</dbReference>
<proteinExistence type="predicted"/>
<reference evidence="3 4" key="1">
    <citation type="submission" date="2018-03" db="EMBL/GenBank/DDBJ databases">
        <title>Brevisbacillus phylogenomics.</title>
        <authorList>
            <person name="Dunlap C."/>
        </authorList>
    </citation>
    <scope>NUCLEOTIDE SEQUENCE [LARGE SCALE GENOMIC DNA]</scope>
    <source>
        <strain evidence="3 4">NRRL NRS-1210</strain>
    </source>
</reference>
<dbReference type="NCBIfam" id="TIGR01439">
    <property type="entry name" value="lp_hng_hel_AbrB"/>
    <property type="match status" value="1"/>
</dbReference>
<organism evidence="3 4">
    <name type="scientific">Brevibacillus fortis</name>
    <dbReference type="NCBI Taxonomy" id="2126352"/>
    <lineage>
        <taxon>Bacteria</taxon>
        <taxon>Bacillati</taxon>
        <taxon>Bacillota</taxon>
        <taxon>Bacilli</taxon>
        <taxon>Bacillales</taxon>
        <taxon>Paenibacillaceae</taxon>
        <taxon>Brevibacillus</taxon>
    </lineage>
</organism>
<evidence type="ECO:0000259" key="2">
    <source>
        <dbReference type="PROSITE" id="PS51740"/>
    </source>
</evidence>
<dbReference type="Proteomes" id="UP000240419">
    <property type="component" value="Unassembled WGS sequence"/>
</dbReference>
<dbReference type="RefSeq" id="WP_106839938.1">
    <property type="nucleotide sequence ID" value="NZ_JBCNIW010000053.1"/>
</dbReference>
<dbReference type="AlphaFoldDB" id="A0A2P7V3U0"/>
<dbReference type="InterPro" id="IPR037914">
    <property type="entry name" value="SpoVT-AbrB_sf"/>
</dbReference>
<protein>
    <submittedName>
        <fullName evidence="3">AbrB family transcriptional regulator</fullName>
    </submittedName>
</protein>
<dbReference type="Gene3D" id="2.10.260.10">
    <property type="match status" value="1"/>
</dbReference>
<sequence length="75" mass="8297">MKSTGVVRKIDNLGRVVLPKELRNIFDIPEGTPMEVFVNNNQIILKKYEPGCALCGSVEDVQPHKTGKLVCKACL</sequence>
<dbReference type="GO" id="GO:0003677">
    <property type="term" value="F:DNA binding"/>
    <property type="evidence" value="ECO:0007669"/>
    <property type="project" value="UniProtKB-UniRule"/>
</dbReference>
<dbReference type="PANTHER" id="PTHR36432">
    <property type="match status" value="1"/>
</dbReference>
<gene>
    <name evidence="3" type="ORF">C7R93_17010</name>
</gene>
<dbReference type="PANTHER" id="PTHR36432:SF4">
    <property type="entry name" value="TRANSITION STATE REGULATOR ABH-RELATED"/>
    <property type="match status" value="1"/>
</dbReference>
<dbReference type="InterPro" id="IPR007159">
    <property type="entry name" value="SpoVT-AbrB_dom"/>
</dbReference>
<keyword evidence="4" id="KW-1185">Reference proteome</keyword>
<dbReference type="Pfam" id="PF04014">
    <property type="entry name" value="MazE_antitoxin"/>
    <property type="match status" value="1"/>
</dbReference>
<evidence type="ECO:0000256" key="1">
    <source>
        <dbReference type="PROSITE-ProRule" id="PRU01076"/>
    </source>
</evidence>
<name>A0A2P7V3U0_9BACL</name>
<comment type="caution">
    <text evidence="3">The sequence shown here is derived from an EMBL/GenBank/DDBJ whole genome shotgun (WGS) entry which is preliminary data.</text>
</comment>
<accession>A0A2P7V3U0</accession>
<keyword evidence="1" id="KW-0238">DNA-binding</keyword>
<dbReference type="PROSITE" id="PS51740">
    <property type="entry name" value="SPOVT_ABRB"/>
    <property type="match status" value="1"/>
</dbReference>
<dbReference type="EMBL" id="PXZM01000026">
    <property type="protein sequence ID" value="PSJ93881.1"/>
    <property type="molecule type" value="Genomic_DNA"/>
</dbReference>
<dbReference type="SUPFAM" id="SSF89447">
    <property type="entry name" value="AbrB/MazE/MraZ-like"/>
    <property type="match status" value="1"/>
</dbReference>
<evidence type="ECO:0000313" key="4">
    <source>
        <dbReference type="Proteomes" id="UP000240419"/>
    </source>
</evidence>